<feature type="transmembrane region" description="Helical" evidence="2">
    <location>
        <begin position="20"/>
        <end position="40"/>
    </location>
</feature>
<evidence type="ECO:0000256" key="2">
    <source>
        <dbReference type="SAM" id="Phobius"/>
    </source>
</evidence>
<dbReference type="STRING" id="50990.A0A4Y7PZL4"/>
<proteinExistence type="predicted"/>
<dbReference type="InterPro" id="IPR045339">
    <property type="entry name" value="DUF6534"/>
</dbReference>
<feature type="transmembrane region" description="Helical" evidence="2">
    <location>
        <begin position="167"/>
        <end position="189"/>
    </location>
</feature>
<feature type="transmembrane region" description="Helical" evidence="2">
    <location>
        <begin position="201"/>
        <end position="225"/>
    </location>
</feature>
<keyword evidence="2" id="KW-0812">Transmembrane</keyword>
<keyword evidence="2" id="KW-0472">Membrane</keyword>
<feature type="region of interest" description="Disordered" evidence="1">
    <location>
        <begin position="264"/>
        <end position="293"/>
    </location>
</feature>
<evidence type="ECO:0000313" key="4">
    <source>
        <dbReference type="EMBL" id="TDL20833.1"/>
    </source>
</evidence>
<keyword evidence="2" id="KW-1133">Transmembrane helix</keyword>
<dbReference type="Pfam" id="PF20152">
    <property type="entry name" value="DUF6534"/>
    <property type="match status" value="1"/>
</dbReference>
<name>A0A4Y7PZL4_9AGAM</name>
<sequence>MDQPLPPIDPRIKNLLENSYWGFVFSAFLLGASVIQGYIYFSRYNDRPALKLFVGCLLALDISTTFVWSFILHKILILNIRNPNPLAISNSLFTADSVMTLIITFFTQIFFARRVYLVKRGKKVLIPAVISVFAVLGTVAGCVRISTVRRNPGKWSRFKISTTLENLLFAMSDVIATFAMCILFVETAMESRRLFSVLRSLIIYTFNRGILVTSAQVLLVALYLYAPTKFYWSPFHICLSKLYVNTLLAMLNARRFLKAKVDGGNNAQVSSSGPGDDRDIVFGDGSSPQGDISMKTIDLSRSQAHATVEINTSAHSEHTETDGDGQV</sequence>
<keyword evidence="5" id="KW-1185">Reference proteome</keyword>
<accession>A0A4Y7PZL4</accession>
<dbReference type="PANTHER" id="PTHR40465">
    <property type="entry name" value="CHROMOSOME 1, WHOLE GENOME SHOTGUN SEQUENCE"/>
    <property type="match status" value="1"/>
</dbReference>
<organism evidence="4 5">
    <name type="scientific">Rickenella mellea</name>
    <dbReference type="NCBI Taxonomy" id="50990"/>
    <lineage>
        <taxon>Eukaryota</taxon>
        <taxon>Fungi</taxon>
        <taxon>Dikarya</taxon>
        <taxon>Basidiomycota</taxon>
        <taxon>Agaricomycotina</taxon>
        <taxon>Agaricomycetes</taxon>
        <taxon>Hymenochaetales</taxon>
        <taxon>Rickenellaceae</taxon>
        <taxon>Rickenella</taxon>
    </lineage>
</organism>
<evidence type="ECO:0000259" key="3">
    <source>
        <dbReference type="Pfam" id="PF20152"/>
    </source>
</evidence>
<dbReference type="VEuPathDB" id="FungiDB:BD410DRAFT_790512"/>
<feature type="transmembrane region" description="Helical" evidence="2">
    <location>
        <begin position="52"/>
        <end position="72"/>
    </location>
</feature>
<dbReference type="AlphaFoldDB" id="A0A4Y7PZL4"/>
<dbReference type="EMBL" id="ML170185">
    <property type="protein sequence ID" value="TDL20833.1"/>
    <property type="molecule type" value="Genomic_DNA"/>
</dbReference>
<feature type="domain" description="DUF6534" evidence="3">
    <location>
        <begin position="170"/>
        <end position="255"/>
    </location>
</feature>
<feature type="transmembrane region" description="Helical" evidence="2">
    <location>
        <begin position="92"/>
        <end position="112"/>
    </location>
</feature>
<evidence type="ECO:0000256" key="1">
    <source>
        <dbReference type="SAM" id="MobiDB-lite"/>
    </source>
</evidence>
<reference evidence="4 5" key="1">
    <citation type="submission" date="2018-06" db="EMBL/GenBank/DDBJ databases">
        <title>A transcriptomic atlas of mushroom development highlights an independent origin of complex multicellularity.</title>
        <authorList>
            <consortium name="DOE Joint Genome Institute"/>
            <person name="Krizsan K."/>
            <person name="Almasi E."/>
            <person name="Merenyi Z."/>
            <person name="Sahu N."/>
            <person name="Viragh M."/>
            <person name="Koszo T."/>
            <person name="Mondo S."/>
            <person name="Kiss B."/>
            <person name="Balint B."/>
            <person name="Kues U."/>
            <person name="Barry K."/>
            <person name="Hegedus J.C."/>
            <person name="Henrissat B."/>
            <person name="Johnson J."/>
            <person name="Lipzen A."/>
            <person name="Ohm R."/>
            <person name="Nagy I."/>
            <person name="Pangilinan J."/>
            <person name="Yan J."/>
            <person name="Xiong Y."/>
            <person name="Grigoriev I.V."/>
            <person name="Hibbett D.S."/>
            <person name="Nagy L.G."/>
        </authorList>
    </citation>
    <scope>NUCLEOTIDE SEQUENCE [LARGE SCALE GENOMIC DNA]</scope>
    <source>
        <strain evidence="4 5">SZMC22713</strain>
    </source>
</reference>
<dbReference type="Proteomes" id="UP000294933">
    <property type="component" value="Unassembled WGS sequence"/>
</dbReference>
<evidence type="ECO:0000313" key="5">
    <source>
        <dbReference type="Proteomes" id="UP000294933"/>
    </source>
</evidence>
<gene>
    <name evidence="4" type="ORF">BD410DRAFT_790512</name>
</gene>
<feature type="transmembrane region" description="Helical" evidence="2">
    <location>
        <begin position="231"/>
        <end position="251"/>
    </location>
</feature>
<dbReference type="PANTHER" id="PTHR40465:SF1">
    <property type="entry name" value="DUF6534 DOMAIN-CONTAINING PROTEIN"/>
    <property type="match status" value="1"/>
</dbReference>
<dbReference type="OrthoDB" id="2864380at2759"/>
<feature type="transmembrane region" description="Helical" evidence="2">
    <location>
        <begin position="124"/>
        <end position="147"/>
    </location>
</feature>
<protein>
    <recommendedName>
        <fullName evidence="3">DUF6534 domain-containing protein</fullName>
    </recommendedName>
</protein>